<evidence type="ECO:0000313" key="2">
    <source>
        <dbReference type="Proteomes" id="UP001382904"/>
    </source>
</evidence>
<dbReference type="Proteomes" id="UP001382904">
    <property type="component" value="Unassembled WGS sequence"/>
</dbReference>
<organism evidence="1 2">
    <name type="scientific">Streptomyces caledonius</name>
    <dbReference type="NCBI Taxonomy" id="3134107"/>
    <lineage>
        <taxon>Bacteria</taxon>
        <taxon>Bacillati</taxon>
        <taxon>Actinomycetota</taxon>
        <taxon>Actinomycetes</taxon>
        <taxon>Kitasatosporales</taxon>
        <taxon>Streptomycetaceae</taxon>
        <taxon>Streptomyces</taxon>
    </lineage>
</organism>
<keyword evidence="2" id="KW-1185">Reference proteome</keyword>
<protein>
    <submittedName>
        <fullName evidence="1">Uncharacterized protein</fullName>
    </submittedName>
</protein>
<gene>
    <name evidence="1" type="ORF">WKI68_00230</name>
</gene>
<sequence>MVEEFDPENARADTSVLPGPDEAAMASCVRHRVLDALPFWEACVFCTAGV</sequence>
<name>A0ABU8TYC0_9ACTN</name>
<dbReference type="EMBL" id="JBBKAM010000002">
    <property type="protein sequence ID" value="MEJ8640266.1"/>
    <property type="molecule type" value="Genomic_DNA"/>
</dbReference>
<comment type="caution">
    <text evidence="1">The sequence shown here is derived from an EMBL/GenBank/DDBJ whole genome shotgun (WGS) entry which is preliminary data.</text>
</comment>
<reference evidence="1 2" key="1">
    <citation type="submission" date="2024-03" db="EMBL/GenBank/DDBJ databases">
        <title>Novel Streptomyces species of biotechnological and ecological value are a feature of Machair soil.</title>
        <authorList>
            <person name="Prole J.R."/>
            <person name="Goodfellow M."/>
            <person name="Allenby N."/>
            <person name="Ward A.C."/>
        </authorList>
    </citation>
    <scope>NUCLEOTIDE SEQUENCE [LARGE SCALE GENOMIC DNA]</scope>
    <source>
        <strain evidence="1 2">MS1.HAVA.3</strain>
    </source>
</reference>
<proteinExistence type="predicted"/>
<accession>A0ABU8TYC0</accession>
<evidence type="ECO:0000313" key="1">
    <source>
        <dbReference type="EMBL" id="MEJ8640266.1"/>
    </source>
</evidence>